<dbReference type="EMBL" id="FOLY01000001">
    <property type="protein sequence ID" value="SFC09810.1"/>
    <property type="molecule type" value="Genomic_DNA"/>
</dbReference>
<dbReference type="InterPro" id="IPR000644">
    <property type="entry name" value="CBS_dom"/>
</dbReference>
<reference evidence="13" key="1">
    <citation type="submission" date="2016-10" db="EMBL/GenBank/DDBJ databases">
        <authorList>
            <person name="Varghese N."/>
            <person name="Submissions S."/>
        </authorList>
    </citation>
    <scope>NUCLEOTIDE SEQUENCE [LARGE SCALE GENOMIC DNA]</scope>
    <source>
        <strain evidence="13">DSM 23439</strain>
    </source>
</reference>
<proteinExistence type="predicted"/>
<keyword evidence="5 7" id="KW-0129">CBS domain</keyword>
<dbReference type="Pfam" id="PF00571">
    <property type="entry name" value="CBS"/>
    <property type="match status" value="1"/>
</dbReference>
<dbReference type="InterPro" id="IPR002550">
    <property type="entry name" value="CNNM"/>
</dbReference>
<dbReference type="PANTHER" id="PTHR22777">
    <property type="entry name" value="HEMOLYSIN-RELATED"/>
    <property type="match status" value="1"/>
</dbReference>
<dbReference type="OrthoDB" id="9798188at2"/>
<keyword evidence="4 8" id="KW-1133">Transmembrane helix</keyword>
<evidence type="ECO:0000256" key="6">
    <source>
        <dbReference type="ARBA" id="ARBA00023136"/>
    </source>
</evidence>
<gene>
    <name evidence="12" type="ORF">SAMN05421848_0533</name>
</gene>
<dbReference type="PROSITE" id="PS51371">
    <property type="entry name" value="CBS"/>
    <property type="match status" value="1"/>
</dbReference>
<dbReference type="PANTHER" id="PTHR22777:SF4">
    <property type="entry name" value="UPF0053 PROTEIN SLL1254"/>
    <property type="match status" value="1"/>
</dbReference>
<evidence type="ECO:0000259" key="10">
    <source>
        <dbReference type="PROSITE" id="PS51371"/>
    </source>
</evidence>
<evidence type="ECO:0000256" key="7">
    <source>
        <dbReference type="PROSITE-ProRule" id="PRU00703"/>
    </source>
</evidence>
<evidence type="ECO:0000256" key="5">
    <source>
        <dbReference type="ARBA" id="ARBA00023122"/>
    </source>
</evidence>
<comment type="subcellular location">
    <subcellularLocation>
        <location evidence="1">Membrane</location>
        <topology evidence="1">Multi-pass membrane protein</topology>
    </subcellularLocation>
</comment>
<evidence type="ECO:0000259" key="11">
    <source>
        <dbReference type="PROSITE" id="PS51846"/>
    </source>
</evidence>
<evidence type="ECO:0000256" key="4">
    <source>
        <dbReference type="ARBA" id="ARBA00022989"/>
    </source>
</evidence>
<dbReference type="Gene3D" id="3.10.580.10">
    <property type="entry name" value="CBS-domain"/>
    <property type="match status" value="1"/>
</dbReference>
<evidence type="ECO:0000256" key="1">
    <source>
        <dbReference type="ARBA" id="ARBA00004141"/>
    </source>
</evidence>
<dbReference type="AlphaFoldDB" id="A0A1I1GKV8"/>
<protein>
    <submittedName>
        <fullName evidence="12">Hemolysin, contains CBS domains</fullName>
    </submittedName>
</protein>
<dbReference type="CDD" id="cd04590">
    <property type="entry name" value="CBS_pair_CorC_HlyC_assoc"/>
    <property type="match status" value="1"/>
</dbReference>
<keyword evidence="13" id="KW-1185">Reference proteome</keyword>
<evidence type="ECO:0000313" key="13">
    <source>
        <dbReference type="Proteomes" id="UP000199046"/>
    </source>
</evidence>
<evidence type="ECO:0000256" key="3">
    <source>
        <dbReference type="ARBA" id="ARBA00022737"/>
    </source>
</evidence>
<feature type="transmembrane region" description="Helical" evidence="9">
    <location>
        <begin position="87"/>
        <end position="107"/>
    </location>
</feature>
<dbReference type="GO" id="GO:0005886">
    <property type="term" value="C:plasma membrane"/>
    <property type="evidence" value="ECO:0007669"/>
    <property type="project" value="TreeGrafter"/>
</dbReference>
<keyword evidence="3" id="KW-0677">Repeat</keyword>
<feature type="transmembrane region" description="Helical" evidence="9">
    <location>
        <begin position="119"/>
        <end position="140"/>
    </location>
</feature>
<name>A0A1I1GKV8_9GAMM</name>
<evidence type="ECO:0000313" key="12">
    <source>
        <dbReference type="EMBL" id="SFC09810.1"/>
    </source>
</evidence>
<dbReference type="STRING" id="402385.SAMN05421848_0533"/>
<feature type="domain" description="CNNM transmembrane" evidence="11">
    <location>
        <begin position="1"/>
        <end position="179"/>
    </location>
</feature>
<dbReference type="InterPro" id="IPR046342">
    <property type="entry name" value="CBS_dom_sf"/>
</dbReference>
<dbReference type="PROSITE" id="PS51846">
    <property type="entry name" value="CNNM"/>
    <property type="match status" value="1"/>
</dbReference>
<sequence length="350" mass="38811">MILLIVFALVAIGISFICSVLEAALLSLTPSHIARLKESHPSLHHSLSQLKDNVDRPLAAILTLNTIAHTAGATGVGAQVAAVFGEAWIGVASAIMTLLILVLSEILPKTIGARYWRQLAPILAPTLKGLIWLLLPFIWISEQITRRIGSSGEDDVDVREEIKALARLGHERGVVDTDESRTIVNILNLHDIHVRSVMTPRTVCVTASPDMTVSEFDADHGDLPFTRYPVMTPPEQTVGYVHKMDAYHAPDEATLSSIMHPIESINDTDSVEQVFIRMLNDHHHMCVVYDDHGTWVGVLTMEDILETILGQDIVDETDDVSNLRHHARQLWLKRIRRSREAAVNDMPPGR</sequence>
<organism evidence="12 13">
    <name type="scientific">Kushneria avicenniae</name>
    <dbReference type="NCBI Taxonomy" id="402385"/>
    <lineage>
        <taxon>Bacteria</taxon>
        <taxon>Pseudomonadati</taxon>
        <taxon>Pseudomonadota</taxon>
        <taxon>Gammaproteobacteria</taxon>
        <taxon>Oceanospirillales</taxon>
        <taxon>Halomonadaceae</taxon>
        <taxon>Kushneria</taxon>
    </lineage>
</organism>
<feature type="domain" description="CBS" evidence="10">
    <location>
        <begin position="258"/>
        <end position="316"/>
    </location>
</feature>
<dbReference type="Pfam" id="PF01595">
    <property type="entry name" value="CNNM"/>
    <property type="match status" value="1"/>
</dbReference>
<dbReference type="RefSeq" id="WP_090130500.1">
    <property type="nucleotide sequence ID" value="NZ_FOLY01000001.1"/>
</dbReference>
<keyword evidence="6 8" id="KW-0472">Membrane</keyword>
<dbReference type="InterPro" id="IPR044751">
    <property type="entry name" value="Ion_transp-like_CBS"/>
</dbReference>
<keyword evidence="2 8" id="KW-0812">Transmembrane</keyword>
<dbReference type="Proteomes" id="UP000199046">
    <property type="component" value="Unassembled WGS sequence"/>
</dbReference>
<evidence type="ECO:0000256" key="2">
    <source>
        <dbReference type="ARBA" id="ARBA00022692"/>
    </source>
</evidence>
<dbReference type="SUPFAM" id="SSF54631">
    <property type="entry name" value="CBS-domain pair"/>
    <property type="match status" value="1"/>
</dbReference>
<evidence type="ECO:0000256" key="8">
    <source>
        <dbReference type="PROSITE-ProRule" id="PRU01193"/>
    </source>
</evidence>
<accession>A0A1I1GKV8</accession>
<evidence type="ECO:0000256" key="9">
    <source>
        <dbReference type="SAM" id="Phobius"/>
    </source>
</evidence>